<evidence type="ECO:0000313" key="1">
    <source>
        <dbReference type="EMBL" id="KAK2962769.1"/>
    </source>
</evidence>
<comment type="caution">
    <text evidence="1">The sequence shown here is derived from an EMBL/GenBank/DDBJ whole genome shotgun (WGS) entry which is preliminary data.</text>
</comment>
<proteinExistence type="predicted"/>
<dbReference type="Proteomes" id="UP001281761">
    <property type="component" value="Unassembled WGS sequence"/>
</dbReference>
<protein>
    <recommendedName>
        <fullName evidence="3">RRM domain-containing protein</fullName>
    </recommendedName>
</protein>
<dbReference type="EMBL" id="JARBJD010000009">
    <property type="protein sequence ID" value="KAK2962769.1"/>
    <property type="molecule type" value="Genomic_DNA"/>
</dbReference>
<name>A0ABQ9YG91_9EUKA</name>
<evidence type="ECO:0008006" key="3">
    <source>
        <dbReference type="Google" id="ProtNLM"/>
    </source>
</evidence>
<accession>A0ABQ9YG91</accession>
<organism evidence="1 2">
    <name type="scientific">Blattamonas nauphoetae</name>
    <dbReference type="NCBI Taxonomy" id="2049346"/>
    <lineage>
        <taxon>Eukaryota</taxon>
        <taxon>Metamonada</taxon>
        <taxon>Preaxostyla</taxon>
        <taxon>Oxymonadida</taxon>
        <taxon>Blattamonas</taxon>
    </lineage>
</organism>
<gene>
    <name evidence="1" type="ORF">BLNAU_2202</name>
</gene>
<keyword evidence="2" id="KW-1185">Reference proteome</keyword>
<sequence>MTQHAQPDHRVPWKNTVHLKNIPSSISHSQLQTFFNGKDPSSTVLFQTDERKDNRHQPYHANITFSNRPLYSEILKNRGIRIGPTWVQAEEAVITTSILIRSEAIQNLSDDLKNEHELEKYIRRFPGINQNLRVVSIHNTFRVCFADRLSAEYAKQVLAKDVAFSQPKCVNWPKDEDDNMTYLFLAFKISDLAKSAQGSRLYAVVQTFKHLLLSEINKAIPTVRTQFAQQFPHRCVGKKAPNPTIRVDLNCEKDSSKQSGHCHFDNLSLEDQEQFTRLTHQYFFDRFPSQAQASPMDQQSGTVNITINQHLIPVTIHVNGNRTKTTTPQAPQINFSPQNSHVFIPNRIIHPFPPPVFPVQTTLPPSLSVTTQSNQPPLQKSFKLNNIQPFIPHKNRVTNTEMGHSSFPSHLTSIPTSPPQEMYPPTKLSQLLANTSPPLMTHPPISFEPKPSSPSSVLDDAVANSTSELKAITSIPTIPATSPPFMNTQTVIPSLSTPFSESQDLQFPHTFSFGTLKHPSSVASDLPVQAPTETDFQPFNTKNFANASPYFAYSSPNFITAFPSMQDADLSHHSSATRTESQTLDLMVGVNSSLASVSMNTMSTDSNQLFLSSVSQESETSSDHTANTFASPIPFLFNGSSDDNNFKLTNSIPTSDLYQTSFSPFP</sequence>
<evidence type="ECO:0000313" key="2">
    <source>
        <dbReference type="Proteomes" id="UP001281761"/>
    </source>
</evidence>
<reference evidence="1 2" key="1">
    <citation type="journal article" date="2022" name="bioRxiv">
        <title>Genomics of Preaxostyla Flagellates Illuminates Evolutionary Transitions and the Path Towards Mitochondrial Loss.</title>
        <authorList>
            <person name="Novak L.V.F."/>
            <person name="Treitli S.C."/>
            <person name="Pyrih J."/>
            <person name="Halakuc P."/>
            <person name="Pipaliya S.V."/>
            <person name="Vacek V."/>
            <person name="Brzon O."/>
            <person name="Soukal P."/>
            <person name="Eme L."/>
            <person name="Dacks J.B."/>
            <person name="Karnkowska A."/>
            <person name="Elias M."/>
            <person name="Hampl V."/>
        </authorList>
    </citation>
    <scope>NUCLEOTIDE SEQUENCE [LARGE SCALE GENOMIC DNA]</scope>
    <source>
        <strain evidence="1">NAU3</strain>
        <tissue evidence="1">Gut</tissue>
    </source>
</reference>